<dbReference type="EMBL" id="AKWO02000042">
    <property type="protein sequence ID" value="EMG00778.1"/>
    <property type="molecule type" value="Genomic_DNA"/>
</dbReference>
<feature type="region of interest" description="Disordered" evidence="1">
    <location>
        <begin position="24"/>
        <end position="74"/>
    </location>
</feature>
<evidence type="ECO:0000313" key="3">
    <source>
        <dbReference type="Proteomes" id="UP000011783"/>
    </source>
</evidence>
<accession>M3FFX6</accession>
<dbReference type="AlphaFoldDB" id="M3FFX6"/>
<evidence type="ECO:0000313" key="2">
    <source>
        <dbReference type="EMBL" id="EMG00778.1"/>
    </source>
</evidence>
<dbReference type="BioCyc" id="LBOR1193007:G11KN-1281-MONOMER"/>
<organism evidence="2 3">
    <name type="scientific">Leptospira borgpetersenii str. 200701203</name>
    <dbReference type="NCBI Taxonomy" id="1193007"/>
    <lineage>
        <taxon>Bacteria</taxon>
        <taxon>Pseudomonadati</taxon>
        <taxon>Spirochaetota</taxon>
        <taxon>Spirochaetia</taxon>
        <taxon>Leptospirales</taxon>
        <taxon>Leptospiraceae</taxon>
        <taxon>Leptospira</taxon>
    </lineage>
</organism>
<sequence length="74" mass="8383">MENMKAILRYKVYENSFTSSFEISGKGTKTSSDCGNFSLSLGHKKRGRTKHSNRISNGSENKDPKPEPKFSPWK</sequence>
<name>M3FFX6_LEPBO</name>
<comment type="caution">
    <text evidence="2">The sequence shown here is derived from an EMBL/GenBank/DDBJ whole genome shotgun (WGS) entry which is preliminary data.</text>
</comment>
<evidence type="ECO:0000256" key="1">
    <source>
        <dbReference type="SAM" id="MobiDB-lite"/>
    </source>
</evidence>
<feature type="compositionally biased region" description="Basic residues" evidence="1">
    <location>
        <begin position="42"/>
        <end position="53"/>
    </location>
</feature>
<protein>
    <submittedName>
        <fullName evidence="2">Uncharacterized protein</fullName>
    </submittedName>
</protein>
<reference evidence="2 3" key="1">
    <citation type="submission" date="2013-01" db="EMBL/GenBank/DDBJ databases">
        <authorList>
            <person name="Harkins D.M."/>
            <person name="Durkin A.S."/>
            <person name="Brinkac L.M."/>
            <person name="Haft D.H."/>
            <person name="Selengut J.D."/>
            <person name="Sanka R."/>
            <person name="DePew J."/>
            <person name="Purushe J."/>
            <person name="Picardeau M."/>
            <person name="Werts C."/>
            <person name="Goarant C."/>
            <person name="Vinetz J.M."/>
            <person name="Sutton G.G."/>
            <person name="Nierman W.C."/>
            <person name="Fouts D.E."/>
        </authorList>
    </citation>
    <scope>NUCLEOTIDE SEQUENCE [LARGE SCALE GENOMIC DNA]</scope>
    <source>
        <strain evidence="2 3">200701203</strain>
    </source>
</reference>
<dbReference type="Proteomes" id="UP000011783">
    <property type="component" value="Unassembled WGS sequence"/>
</dbReference>
<gene>
    <name evidence="2" type="ORF">LEP1GSC123_0554</name>
</gene>
<feature type="compositionally biased region" description="Polar residues" evidence="1">
    <location>
        <begin position="24"/>
        <end position="39"/>
    </location>
</feature>
<proteinExistence type="predicted"/>